<evidence type="ECO:0000313" key="3">
    <source>
        <dbReference type="Proteomes" id="UP000248918"/>
    </source>
</evidence>
<dbReference type="GO" id="GO:0005829">
    <property type="term" value="C:cytosol"/>
    <property type="evidence" value="ECO:0007669"/>
    <property type="project" value="TreeGrafter"/>
</dbReference>
<dbReference type="CDD" id="cd00448">
    <property type="entry name" value="YjgF_YER057c_UK114_family"/>
    <property type="match status" value="1"/>
</dbReference>
<accession>A0A329BGC1</accession>
<dbReference type="PANTHER" id="PTHR11803">
    <property type="entry name" value="2-IMINOBUTANOATE/2-IMINOPROPANOATE DEAMINASE RIDA"/>
    <property type="match status" value="1"/>
</dbReference>
<dbReference type="Proteomes" id="UP000248918">
    <property type="component" value="Unassembled WGS sequence"/>
</dbReference>
<gene>
    <name evidence="2" type="ORF">BX591_12625</name>
</gene>
<reference evidence="2 3" key="1">
    <citation type="submission" date="2018-06" db="EMBL/GenBank/DDBJ databases">
        <title>Genomic Encyclopedia of Type Strains, Phase III (KMG-III): the genomes of soil and plant-associated and newly described type strains.</title>
        <authorList>
            <person name="Whitman W."/>
        </authorList>
    </citation>
    <scope>NUCLEOTIDE SEQUENCE [LARGE SCALE GENOMIC DNA]</scope>
    <source>
        <strain evidence="2 3">LMG 23644</strain>
    </source>
</reference>
<comment type="caution">
    <text evidence="2">The sequence shown here is derived from an EMBL/GenBank/DDBJ whole genome shotgun (WGS) entry which is preliminary data.</text>
</comment>
<comment type="similarity">
    <text evidence="1">Belongs to the RutC family.</text>
</comment>
<proteinExistence type="inferred from homology"/>
<dbReference type="PANTHER" id="PTHR11803:SF39">
    <property type="entry name" value="2-IMINOBUTANOATE_2-IMINOPROPANOATE DEAMINASE"/>
    <property type="match status" value="1"/>
</dbReference>
<dbReference type="EMBL" id="QLTK01000026">
    <property type="protein sequence ID" value="RAS21873.1"/>
    <property type="molecule type" value="Genomic_DNA"/>
</dbReference>
<protein>
    <submittedName>
        <fullName evidence="2">Reactive intermediate/imine deaminase</fullName>
    </submittedName>
</protein>
<dbReference type="FunFam" id="3.30.1330.40:FF:000001">
    <property type="entry name" value="L-PSP family endoribonuclease"/>
    <property type="match status" value="1"/>
</dbReference>
<dbReference type="AlphaFoldDB" id="A0A329BGC1"/>
<evidence type="ECO:0000313" key="2">
    <source>
        <dbReference type="EMBL" id="RAS21873.1"/>
    </source>
</evidence>
<organism evidence="2 3">
    <name type="scientific">Paraburkholderia bryophila</name>
    <dbReference type="NCBI Taxonomy" id="420952"/>
    <lineage>
        <taxon>Bacteria</taxon>
        <taxon>Pseudomonadati</taxon>
        <taxon>Pseudomonadota</taxon>
        <taxon>Betaproteobacteria</taxon>
        <taxon>Burkholderiales</taxon>
        <taxon>Burkholderiaceae</taxon>
        <taxon>Paraburkholderia</taxon>
    </lineage>
</organism>
<name>A0A329BGC1_9BURK</name>
<dbReference type="STRING" id="1169143.GCA_000383275_03536"/>
<dbReference type="InterPro" id="IPR006175">
    <property type="entry name" value="YjgF/YER057c/UK114"/>
</dbReference>
<dbReference type="RefSeq" id="WP_111934547.1">
    <property type="nucleotide sequence ID" value="NZ_CADFFP010000007.1"/>
</dbReference>
<sequence length="135" mass="14494">MTSTPTFWMIPTAPTPVGPFSHATEADGWVFVTGQMPTSPTDDSAPLPDGVVAQTQRVMDNLMLVLQGAGLGLQHVVAARIFLTEFKRDYASMNAIYRAYFPATALPARTCIGVTALARDALVEIDFIARRPGPG</sequence>
<dbReference type="GO" id="GO:0019239">
    <property type="term" value="F:deaminase activity"/>
    <property type="evidence" value="ECO:0007669"/>
    <property type="project" value="TreeGrafter"/>
</dbReference>
<dbReference type="InterPro" id="IPR035959">
    <property type="entry name" value="RutC-like_sf"/>
</dbReference>
<dbReference type="SUPFAM" id="SSF55298">
    <property type="entry name" value="YjgF-like"/>
    <property type="match status" value="1"/>
</dbReference>
<evidence type="ECO:0000256" key="1">
    <source>
        <dbReference type="ARBA" id="ARBA00010552"/>
    </source>
</evidence>
<dbReference type="Pfam" id="PF01042">
    <property type="entry name" value="Ribonuc_L-PSP"/>
    <property type="match status" value="1"/>
</dbReference>
<dbReference type="Gene3D" id="3.30.1330.40">
    <property type="entry name" value="RutC-like"/>
    <property type="match status" value="1"/>
</dbReference>
<dbReference type="OrthoDB" id="9808943at2"/>